<dbReference type="Proteomes" id="UP001140206">
    <property type="component" value="Chromosome 2"/>
</dbReference>
<reference evidence="2" key="1">
    <citation type="submission" date="2022-08" db="EMBL/GenBank/DDBJ databases">
        <authorList>
            <person name="Marques A."/>
        </authorList>
    </citation>
    <scope>NUCLEOTIDE SEQUENCE</scope>
    <source>
        <strain evidence="2">RhyPub2mFocal</strain>
        <tissue evidence="2">Leaves</tissue>
    </source>
</reference>
<evidence type="ECO:0000313" key="2">
    <source>
        <dbReference type="EMBL" id="KAJ4798687.1"/>
    </source>
</evidence>
<organism evidence="2 3">
    <name type="scientific">Rhynchospora pubera</name>
    <dbReference type="NCBI Taxonomy" id="906938"/>
    <lineage>
        <taxon>Eukaryota</taxon>
        <taxon>Viridiplantae</taxon>
        <taxon>Streptophyta</taxon>
        <taxon>Embryophyta</taxon>
        <taxon>Tracheophyta</taxon>
        <taxon>Spermatophyta</taxon>
        <taxon>Magnoliopsida</taxon>
        <taxon>Liliopsida</taxon>
        <taxon>Poales</taxon>
        <taxon>Cyperaceae</taxon>
        <taxon>Cyperoideae</taxon>
        <taxon>Rhynchosporeae</taxon>
        <taxon>Rhynchospora</taxon>
    </lineage>
</organism>
<dbReference type="AlphaFoldDB" id="A0AAV8G5Z2"/>
<dbReference type="Pfam" id="PF13966">
    <property type="entry name" value="zf-RVT"/>
    <property type="match status" value="1"/>
</dbReference>
<comment type="caution">
    <text evidence="2">The sequence shown here is derived from an EMBL/GenBank/DDBJ whole genome shotgun (WGS) entry which is preliminary data.</text>
</comment>
<name>A0AAV8G5Z2_9POAL</name>
<dbReference type="InterPro" id="IPR026960">
    <property type="entry name" value="RVT-Znf"/>
</dbReference>
<evidence type="ECO:0000259" key="1">
    <source>
        <dbReference type="Pfam" id="PF13966"/>
    </source>
</evidence>
<proteinExistence type="predicted"/>
<keyword evidence="3" id="KW-1185">Reference proteome</keyword>
<evidence type="ECO:0000313" key="3">
    <source>
        <dbReference type="Proteomes" id="UP001140206"/>
    </source>
</evidence>
<gene>
    <name evidence="2" type="ORF">LUZ62_049933</name>
</gene>
<feature type="domain" description="Reverse transcriptase zinc-binding" evidence="1">
    <location>
        <begin position="10"/>
        <end position="75"/>
    </location>
</feature>
<protein>
    <submittedName>
        <fullName evidence="2">Ribonuclease H-like superfamily protein</fullName>
    </submittedName>
</protein>
<dbReference type="EMBL" id="JAMFTS010000002">
    <property type="protein sequence ID" value="KAJ4798687.1"/>
    <property type="molecule type" value="Genomic_DNA"/>
</dbReference>
<accession>A0AAV8G5Z2</accession>
<sequence length="155" mass="17473">MAGKTRSPSLFCWKLKVRPTVKIFLHLLFNNRLLTQQQLQRRHVSLGNPCVLCSAQAFEDSLHLFFQCPFINGVWNAVRQLSNAPSLVVTHSVQQSLVSSFLACGSDNRLQAWLAVSLWCVWTERNNSIFRHTACSTAATVARISQEAMACLRLL</sequence>